<keyword evidence="1" id="KW-0472">Membrane</keyword>
<proteinExistence type="predicted"/>
<evidence type="ECO:0000313" key="3">
    <source>
        <dbReference type="Proteomes" id="UP001492380"/>
    </source>
</evidence>
<evidence type="ECO:0008006" key="4">
    <source>
        <dbReference type="Google" id="ProtNLM"/>
    </source>
</evidence>
<organism evidence="2 3">
    <name type="scientific">Phyllosticta capitalensis</name>
    <dbReference type="NCBI Taxonomy" id="121624"/>
    <lineage>
        <taxon>Eukaryota</taxon>
        <taxon>Fungi</taxon>
        <taxon>Dikarya</taxon>
        <taxon>Ascomycota</taxon>
        <taxon>Pezizomycotina</taxon>
        <taxon>Dothideomycetes</taxon>
        <taxon>Dothideomycetes incertae sedis</taxon>
        <taxon>Botryosphaeriales</taxon>
        <taxon>Phyllostictaceae</taxon>
        <taxon>Phyllosticta</taxon>
    </lineage>
</organism>
<dbReference type="Proteomes" id="UP001492380">
    <property type="component" value="Unassembled WGS sequence"/>
</dbReference>
<reference evidence="2 3" key="1">
    <citation type="submission" date="2024-04" db="EMBL/GenBank/DDBJ databases">
        <title>Phyllosticta paracitricarpa is synonymous to the EU quarantine fungus P. citricarpa based on phylogenomic analyses.</title>
        <authorList>
            <consortium name="Lawrence Berkeley National Laboratory"/>
            <person name="Van Ingen-Buijs V.A."/>
            <person name="Van Westerhoven A.C."/>
            <person name="Haridas S."/>
            <person name="Skiadas P."/>
            <person name="Martin F."/>
            <person name="Groenewald J.Z."/>
            <person name="Crous P.W."/>
            <person name="Seidl M.F."/>
        </authorList>
    </citation>
    <scope>NUCLEOTIDE SEQUENCE [LARGE SCALE GENOMIC DNA]</scope>
    <source>
        <strain evidence="2 3">CBS 123374</strain>
    </source>
</reference>
<sequence length="154" mass="17395">MHHRGFSHPPFLLLCILPSPGGLAADFFSFFFFLFFFLLGFASFHHSFSVGVLKNHGRFTRQAMGLWHVPQESHGWRHVCELFFGYGFQGYRIGAKAFLRSGVPPCFWSHGGKEKLGIVARSLVWPHGSGQHDPLGFVALLLPLGSRRILRMVL</sequence>
<feature type="non-terminal residue" evidence="2">
    <location>
        <position position="154"/>
    </location>
</feature>
<gene>
    <name evidence="2" type="ORF">HDK90DRAFT_478927</name>
</gene>
<accession>A0ABR1YVC0</accession>
<evidence type="ECO:0000256" key="1">
    <source>
        <dbReference type="SAM" id="Phobius"/>
    </source>
</evidence>
<keyword evidence="1" id="KW-0812">Transmembrane</keyword>
<protein>
    <recommendedName>
        <fullName evidence="4">Secreted protein</fullName>
    </recommendedName>
</protein>
<comment type="caution">
    <text evidence="2">The sequence shown here is derived from an EMBL/GenBank/DDBJ whole genome shotgun (WGS) entry which is preliminary data.</text>
</comment>
<name>A0ABR1YVC0_9PEZI</name>
<feature type="transmembrane region" description="Helical" evidence="1">
    <location>
        <begin position="34"/>
        <end position="53"/>
    </location>
</feature>
<evidence type="ECO:0000313" key="2">
    <source>
        <dbReference type="EMBL" id="KAK8240147.1"/>
    </source>
</evidence>
<keyword evidence="3" id="KW-1185">Reference proteome</keyword>
<keyword evidence="1" id="KW-1133">Transmembrane helix</keyword>
<dbReference type="EMBL" id="JBBWRZ010000003">
    <property type="protein sequence ID" value="KAK8240147.1"/>
    <property type="molecule type" value="Genomic_DNA"/>
</dbReference>